<dbReference type="InterPro" id="IPR020846">
    <property type="entry name" value="MFS_dom"/>
</dbReference>
<comment type="subcellular location">
    <subcellularLocation>
        <location evidence="1">Cell membrane</location>
        <topology evidence="1">Multi-pass membrane protein</topology>
    </subcellularLocation>
</comment>
<keyword evidence="4 6" id="KW-0472">Membrane</keyword>
<proteinExistence type="predicted"/>
<dbReference type="RefSeq" id="WP_232057490.1">
    <property type="nucleotide sequence ID" value="NZ_BAAANU010000003.1"/>
</dbReference>
<feature type="transmembrane region" description="Helical" evidence="6">
    <location>
        <begin position="96"/>
        <end position="119"/>
    </location>
</feature>
<evidence type="ECO:0000313" key="8">
    <source>
        <dbReference type="EMBL" id="MCP2371810.1"/>
    </source>
</evidence>
<dbReference type="Proteomes" id="UP001139722">
    <property type="component" value="Unassembled WGS sequence"/>
</dbReference>
<evidence type="ECO:0000256" key="3">
    <source>
        <dbReference type="ARBA" id="ARBA00022989"/>
    </source>
</evidence>
<dbReference type="EMBL" id="JAMZDY010000001">
    <property type="protein sequence ID" value="MCP2371810.1"/>
    <property type="molecule type" value="Genomic_DNA"/>
</dbReference>
<dbReference type="SUPFAM" id="SSF103473">
    <property type="entry name" value="MFS general substrate transporter"/>
    <property type="match status" value="1"/>
</dbReference>
<feature type="transmembrane region" description="Helical" evidence="6">
    <location>
        <begin position="343"/>
        <end position="362"/>
    </location>
</feature>
<evidence type="ECO:0000256" key="6">
    <source>
        <dbReference type="SAM" id="Phobius"/>
    </source>
</evidence>
<feature type="compositionally biased region" description="Low complexity" evidence="5">
    <location>
        <begin position="8"/>
        <end position="21"/>
    </location>
</feature>
<dbReference type="InterPro" id="IPR011701">
    <property type="entry name" value="MFS"/>
</dbReference>
<feature type="transmembrane region" description="Helical" evidence="6">
    <location>
        <begin position="157"/>
        <end position="178"/>
    </location>
</feature>
<organism evidence="8 9">
    <name type="scientific">Agromyces terreus</name>
    <dbReference type="NCBI Taxonomy" id="424795"/>
    <lineage>
        <taxon>Bacteria</taxon>
        <taxon>Bacillati</taxon>
        <taxon>Actinomycetota</taxon>
        <taxon>Actinomycetes</taxon>
        <taxon>Micrococcales</taxon>
        <taxon>Microbacteriaceae</taxon>
        <taxon>Agromyces</taxon>
    </lineage>
</organism>
<evidence type="ECO:0000313" key="9">
    <source>
        <dbReference type="Proteomes" id="UP001139722"/>
    </source>
</evidence>
<dbReference type="GO" id="GO:0005886">
    <property type="term" value="C:plasma membrane"/>
    <property type="evidence" value="ECO:0007669"/>
    <property type="project" value="UniProtKB-SubCell"/>
</dbReference>
<evidence type="ECO:0000256" key="5">
    <source>
        <dbReference type="SAM" id="MobiDB-lite"/>
    </source>
</evidence>
<feature type="region of interest" description="Disordered" evidence="5">
    <location>
        <begin position="1"/>
        <end position="21"/>
    </location>
</feature>
<dbReference type="PROSITE" id="PS50850">
    <property type="entry name" value="MFS"/>
    <property type="match status" value="1"/>
</dbReference>
<dbReference type="AlphaFoldDB" id="A0A9X2H336"/>
<feature type="transmembrane region" description="Helical" evidence="6">
    <location>
        <begin position="218"/>
        <end position="237"/>
    </location>
</feature>
<feature type="transmembrane region" description="Helical" evidence="6">
    <location>
        <begin position="275"/>
        <end position="297"/>
    </location>
</feature>
<keyword evidence="2 6" id="KW-0812">Transmembrane</keyword>
<dbReference type="PANTHER" id="PTHR23528">
    <property type="match status" value="1"/>
</dbReference>
<comment type="caution">
    <text evidence="8">The sequence shown here is derived from an EMBL/GenBank/DDBJ whole genome shotgun (WGS) entry which is preliminary data.</text>
</comment>
<feature type="transmembrane region" description="Helical" evidence="6">
    <location>
        <begin position="309"/>
        <end position="331"/>
    </location>
</feature>
<evidence type="ECO:0000259" key="7">
    <source>
        <dbReference type="PROSITE" id="PS50850"/>
    </source>
</evidence>
<evidence type="ECO:0000256" key="1">
    <source>
        <dbReference type="ARBA" id="ARBA00004651"/>
    </source>
</evidence>
<dbReference type="InterPro" id="IPR036259">
    <property type="entry name" value="MFS_trans_sf"/>
</dbReference>
<dbReference type="PANTHER" id="PTHR23528:SF1">
    <property type="entry name" value="MAJOR FACILITATOR SUPERFAMILY (MFS) PROFILE DOMAIN-CONTAINING PROTEIN"/>
    <property type="match status" value="1"/>
</dbReference>
<dbReference type="Gene3D" id="1.20.1250.20">
    <property type="entry name" value="MFS general substrate transporter like domains"/>
    <property type="match status" value="2"/>
</dbReference>
<reference evidence="8" key="1">
    <citation type="submission" date="2022-06" db="EMBL/GenBank/DDBJ databases">
        <title>Sequencing the genomes of 1000 actinobacteria strains.</title>
        <authorList>
            <person name="Klenk H.-P."/>
        </authorList>
    </citation>
    <scope>NUCLEOTIDE SEQUENCE</scope>
    <source>
        <strain evidence="8">DSM 22016</strain>
    </source>
</reference>
<sequence length="465" mass="48060">MNNDLDTGAPQPGGDPLGAALADAEGGPLGKMVDPGEPVFTDVTATGSMIVREPVSAGYIWLMILATFGGFAALVAPIGLSLALRVQQLAPDNVEYLGYVVGAGAAVAAISAPLTGMWSDRTRTRFGRRRPFSLIGALVGLAGLAFIAWAPSIPLVIVGWMIAQLGWGTALNSLILSQADRLPEAQRGKVAGLSGVVQMIASVAGVGVASAFIGSDYLVFLVPGAIGLFFFVLWTLLVKEPSSVDLPAPAKLSIGKVLANMVFNPRKHPDFAWNWLGRLFFNFGVTFATTFTTVFFAARLSDSGKVADVGSLIVILSLAGVVATAGGAMLGGFLSDKLRRRRIFVLLAGLAFTAGAIIMAVGGTNAGLLIGGSVITSIGLGVFSAVDQAIVLDVLPERDTDAGRFVGINVYSTSIAQALAPIVAVPLLLIGAEGADRNYALLFIVASACTLIGGNIIMIFVRTAK</sequence>
<feature type="transmembrane region" description="Helical" evidence="6">
    <location>
        <begin position="408"/>
        <end position="432"/>
    </location>
</feature>
<dbReference type="Pfam" id="PF07690">
    <property type="entry name" value="MFS_1"/>
    <property type="match status" value="1"/>
</dbReference>
<feature type="transmembrane region" description="Helical" evidence="6">
    <location>
        <begin position="368"/>
        <end position="396"/>
    </location>
</feature>
<name>A0A9X2H336_9MICO</name>
<dbReference type="GO" id="GO:0022857">
    <property type="term" value="F:transmembrane transporter activity"/>
    <property type="evidence" value="ECO:0007669"/>
    <property type="project" value="InterPro"/>
</dbReference>
<feature type="transmembrane region" description="Helical" evidence="6">
    <location>
        <begin position="190"/>
        <end position="212"/>
    </location>
</feature>
<keyword evidence="3 6" id="KW-1133">Transmembrane helix</keyword>
<gene>
    <name evidence="8" type="ORF">BJ978_002486</name>
</gene>
<feature type="domain" description="Major facilitator superfamily (MFS) profile" evidence="7">
    <location>
        <begin position="58"/>
        <end position="465"/>
    </location>
</feature>
<evidence type="ECO:0000256" key="4">
    <source>
        <dbReference type="ARBA" id="ARBA00023136"/>
    </source>
</evidence>
<protein>
    <submittedName>
        <fullName evidence="8">MFS family permease</fullName>
    </submittedName>
</protein>
<feature type="transmembrane region" description="Helical" evidence="6">
    <location>
        <begin position="131"/>
        <end position="151"/>
    </location>
</feature>
<accession>A0A9X2H336</accession>
<keyword evidence="9" id="KW-1185">Reference proteome</keyword>
<feature type="transmembrane region" description="Helical" evidence="6">
    <location>
        <begin position="59"/>
        <end position="84"/>
    </location>
</feature>
<feature type="transmembrane region" description="Helical" evidence="6">
    <location>
        <begin position="438"/>
        <end position="461"/>
    </location>
</feature>
<evidence type="ECO:0000256" key="2">
    <source>
        <dbReference type="ARBA" id="ARBA00022692"/>
    </source>
</evidence>